<dbReference type="PANTHER" id="PTHR46419">
    <property type="entry name" value="ADP-RIBOSYLATION FACTOR GTPASE-ACTIVATING PROTEIN AGD5"/>
    <property type="match status" value="1"/>
</dbReference>
<dbReference type="Proteomes" id="UP000224567">
    <property type="component" value="Unassembled WGS sequence"/>
</dbReference>
<sequence length="244" mass="27749">MGNEKTNSYWEAELPPNSDRVGIKNFIHAKDEDKRWIPKDEKEIQEWRAAGRQRHCDRSRHGHARNSSGSSDERVSIQCPSTKKAMSAARFNIPLPPRGPEQVCQTYIHHSGTFISVTNFESNSSTHEKVAEVVNPHRVDIVTDLFDMLSMDSPNENGATVEEEPAAKNGVAQADHRKCLSASAIDDLFKDYQQQKMVLRKLIIENANPPLQLTIYSRIHQHCRHLFQLPPCPISLRKMSKMIS</sequence>
<evidence type="ECO:0000256" key="1">
    <source>
        <dbReference type="SAM" id="MobiDB-lite"/>
    </source>
</evidence>
<evidence type="ECO:0000313" key="3">
    <source>
        <dbReference type="Proteomes" id="UP000224567"/>
    </source>
</evidence>
<dbReference type="EMBL" id="MLFT02000009">
    <property type="protein sequence ID" value="PHT38028.1"/>
    <property type="molecule type" value="Genomic_DNA"/>
</dbReference>
<protein>
    <submittedName>
        <fullName evidence="2">Uncharacterized protein</fullName>
    </submittedName>
</protein>
<name>A0A2G2VYH8_CAPBA</name>
<dbReference type="PANTHER" id="PTHR46419:SF13">
    <property type="entry name" value="ADP-RIBOSYLATION FACTOR GTPASE-ACTIVATING PROTEIN AGD5 ISOFORM X1-RELATED"/>
    <property type="match status" value="1"/>
</dbReference>
<comment type="caution">
    <text evidence="2">The sequence shown here is derived from an EMBL/GenBank/DDBJ whole genome shotgun (WGS) entry which is preliminary data.</text>
</comment>
<reference evidence="2 3" key="1">
    <citation type="journal article" date="2017" name="Genome Biol.">
        <title>New reference genome sequences of hot pepper reveal the massive evolution of plant disease-resistance genes by retroduplication.</title>
        <authorList>
            <person name="Kim S."/>
            <person name="Park J."/>
            <person name="Yeom S.I."/>
            <person name="Kim Y.M."/>
            <person name="Seo E."/>
            <person name="Kim K.T."/>
            <person name="Kim M.S."/>
            <person name="Lee J.M."/>
            <person name="Cheong K."/>
            <person name="Shin H.S."/>
            <person name="Kim S.B."/>
            <person name="Han K."/>
            <person name="Lee J."/>
            <person name="Park M."/>
            <person name="Lee H.A."/>
            <person name="Lee H.Y."/>
            <person name="Lee Y."/>
            <person name="Oh S."/>
            <person name="Lee J.H."/>
            <person name="Choi E."/>
            <person name="Choi E."/>
            <person name="Lee S.E."/>
            <person name="Jeon J."/>
            <person name="Kim H."/>
            <person name="Choi G."/>
            <person name="Song H."/>
            <person name="Lee J."/>
            <person name="Lee S.C."/>
            <person name="Kwon J.K."/>
            <person name="Lee H.Y."/>
            <person name="Koo N."/>
            <person name="Hong Y."/>
            <person name="Kim R.W."/>
            <person name="Kang W.H."/>
            <person name="Huh J.H."/>
            <person name="Kang B.C."/>
            <person name="Yang T.J."/>
            <person name="Lee Y.H."/>
            <person name="Bennetzen J.L."/>
            <person name="Choi D."/>
        </authorList>
    </citation>
    <scope>NUCLEOTIDE SEQUENCE [LARGE SCALE GENOMIC DNA]</scope>
    <source>
        <strain evidence="3">cv. PBC81</strain>
    </source>
</reference>
<keyword evidence="3" id="KW-1185">Reference proteome</keyword>
<dbReference type="STRING" id="33114.A0A2G2VYH8"/>
<dbReference type="GO" id="GO:0005096">
    <property type="term" value="F:GTPase activator activity"/>
    <property type="evidence" value="ECO:0007669"/>
    <property type="project" value="InterPro"/>
</dbReference>
<feature type="region of interest" description="Disordered" evidence="1">
    <location>
        <begin position="48"/>
        <end position="75"/>
    </location>
</feature>
<gene>
    <name evidence="2" type="ORF">CQW23_21601</name>
</gene>
<organism evidence="2 3">
    <name type="scientific">Capsicum baccatum</name>
    <name type="common">Peruvian pepper</name>
    <dbReference type="NCBI Taxonomy" id="33114"/>
    <lineage>
        <taxon>Eukaryota</taxon>
        <taxon>Viridiplantae</taxon>
        <taxon>Streptophyta</taxon>
        <taxon>Embryophyta</taxon>
        <taxon>Tracheophyta</taxon>
        <taxon>Spermatophyta</taxon>
        <taxon>Magnoliopsida</taxon>
        <taxon>eudicotyledons</taxon>
        <taxon>Gunneridae</taxon>
        <taxon>Pentapetalae</taxon>
        <taxon>asterids</taxon>
        <taxon>lamiids</taxon>
        <taxon>Solanales</taxon>
        <taxon>Solanaceae</taxon>
        <taxon>Solanoideae</taxon>
        <taxon>Capsiceae</taxon>
        <taxon>Capsicum</taxon>
    </lineage>
</organism>
<reference evidence="3" key="2">
    <citation type="journal article" date="2017" name="J. Anim. Genet.">
        <title>Multiple reference genome sequences of hot pepper reveal the massive evolution of plant disease resistance genes by retroduplication.</title>
        <authorList>
            <person name="Kim S."/>
            <person name="Park J."/>
            <person name="Yeom S.-I."/>
            <person name="Kim Y.-M."/>
            <person name="Seo E."/>
            <person name="Kim K.-T."/>
            <person name="Kim M.-S."/>
            <person name="Lee J.M."/>
            <person name="Cheong K."/>
            <person name="Shin H.-S."/>
            <person name="Kim S.-B."/>
            <person name="Han K."/>
            <person name="Lee J."/>
            <person name="Park M."/>
            <person name="Lee H.-A."/>
            <person name="Lee H.-Y."/>
            <person name="Lee Y."/>
            <person name="Oh S."/>
            <person name="Lee J.H."/>
            <person name="Choi E."/>
            <person name="Choi E."/>
            <person name="Lee S.E."/>
            <person name="Jeon J."/>
            <person name="Kim H."/>
            <person name="Choi G."/>
            <person name="Song H."/>
            <person name="Lee J."/>
            <person name="Lee S.-C."/>
            <person name="Kwon J.-K."/>
            <person name="Lee H.-Y."/>
            <person name="Koo N."/>
            <person name="Hong Y."/>
            <person name="Kim R.W."/>
            <person name="Kang W.-H."/>
            <person name="Huh J.H."/>
            <person name="Kang B.-C."/>
            <person name="Yang T.-J."/>
            <person name="Lee Y.-H."/>
            <person name="Bennetzen J.L."/>
            <person name="Choi D."/>
        </authorList>
    </citation>
    <scope>NUCLEOTIDE SEQUENCE [LARGE SCALE GENOMIC DNA]</scope>
    <source>
        <strain evidence="3">cv. PBC81</strain>
    </source>
</reference>
<accession>A0A2G2VYH8</accession>
<feature type="compositionally biased region" description="Basic residues" evidence="1">
    <location>
        <begin position="51"/>
        <end position="64"/>
    </location>
</feature>
<dbReference type="AlphaFoldDB" id="A0A2G2VYH8"/>
<proteinExistence type="predicted"/>
<evidence type="ECO:0000313" key="2">
    <source>
        <dbReference type="EMBL" id="PHT38028.1"/>
    </source>
</evidence>
<dbReference type="OrthoDB" id="10266696at2759"/>
<dbReference type="InterPro" id="IPR044520">
    <property type="entry name" value="ARF_GAP_AGD5/15"/>
</dbReference>